<dbReference type="EMBL" id="LR899013">
    <property type="protein sequence ID" value="CAD7090679.1"/>
    <property type="molecule type" value="Genomic_DNA"/>
</dbReference>
<dbReference type="SUPFAM" id="SSF56235">
    <property type="entry name" value="N-terminal nucleophile aminohydrolases (Ntn hydrolases)"/>
    <property type="match status" value="1"/>
</dbReference>
<feature type="site" description="Cleavage; by autolysis" evidence="11">
    <location>
        <begin position="196"/>
        <end position="197"/>
    </location>
</feature>
<organism evidence="13 14">
    <name type="scientific">Hermetia illucens</name>
    <name type="common">Black soldier fly</name>
    <dbReference type="NCBI Taxonomy" id="343691"/>
    <lineage>
        <taxon>Eukaryota</taxon>
        <taxon>Metazoa</taxon>
        <taxon>Ecdysozoa</taxon>
        <taxon>Arthropoda</taxon>
        <taxon>Hexapoda</taxon>
        <taxon>Insecta</taxon>
        <taxon>Pterygota</taxon>
        <taxon>Neoptera</taxon>
        <taxon>Endopterygota</taxon>
        <taxon>Diptera</taxon>
        <taxon>Brachycera</taxon>
        <taxon>Stratiomyomorpha</taxon>
        <taxon>Stratiomyidae</taxon>
        <taxon>Hermetiinae</taxon>
        <taxon>Hermetia</taxon>
    </lineage>
</organism>
<evidence type="ECO:0000256" key="7">
    <source>
        <dbReference type="ARBA" id="ARBA00054922"/>
    </source>
</evidence>
<feature type="active site" description="Nucleophile" evidence="9">
    <location>
        <position position="197"/>
    </location>
</feature>
<dbReference type="OrthoDB" id="2262349at2759"/>
<evidence type="ECO:0000256" key="11">
    <source>
        <dbReference type="PIRSR" id="PIRSR600246-3"/>
    </source>
</evidence>
<feature type="signal peptide" evidence="12">
    <location>
        <begin position="1"/>
        <end position="19"/>
    </location>
</feature>
<dbReference type="Gene3D" id="3.60.20.30">
    <property type="entry name" value="(Glycosyl)asparaginase"/>
    <property type="match status" value="1"/>
</dbReference>
<dbReference type="InterPro" id="IPR000246">
    <property type="entry name" value="Peptidase_T2"/>
</dbReference>
<evidence type="ECO:0000256" key="5">
    <source>
        <dbReference type="ARBA" id="ARBA00022813"/>
    </source>
</evidence>
<comment type="catalytic activity">
    <reaction evidence="1">
        <text>Cleavage of a beta-linked Asp residue from the N-terminus of a polypeptide.</text>
        <dbReference type="EC" id="3.4.19.5"/>
    </reaction>
</comment>
<accession>A0A7R8YZ03</accession>
<dbReference type="FunFam" id="3.60.20.30:FF:000001">
    <property type="entry name" value="Isoaspartyl peptidase/L-asparaginase"/>
    <property type="match status" value="1"/>
</dbReference>
<evidence type="ECO:0000256" key="8">
    <source>
        <dbReference type="ARBA" id="ARBA00061780"/>
    </source>
</evidence>
<comment type="function">
    <text evidence="7">Has both L-asparaginase and beta-aspartyl peptidase activity. Does not have aspartylglucosaminidase activity and is inactive toward GlcNAc-L-Asn. Likewise, has no activity toward glutamine.</text>
</comment>
<feature type="binding site" evidence="10">
    <location>
        <begin position="225"/>
        <end position="228"/>
    </location>
    <ligand>
        <name>substrate</name>
    </ligand>
</feature>
<evidence type="ECO:0000256" key="2">
    <source>
        <dbReference type="ARBA" id="ARBA00010872"/>
    </source>
</evidence>
<evidence type="ECO:0000256" key="10">
    <source>
        <dbReference type="PIRSR" id="PIRSR600246-2"/>
    </source>
</evidence>
<protein>
    <submittedName>
        <fullName evidence="13">Uncharacterized protein</fullName>
    </submittedName>
</protein>
<keyword evidence="5" id="KW-0068">Autocatalytic cleavage</keyword>
<dbReference type="PANTHER" id="PTHR10188:SF41">
    <property type="entry name" value="ISOASPARTYL PEPTIDASE_L-ASPARAGINASE"/>
    <property type="match status" value="1"/>
</dbReference>
<evidence type="ECO:0000313" key="13">
    <source>
        <dbReference type="EMBL" id="CAD7090679.1"/>
    </source>
</evidence>
<dbReference type="InParanoid" id="A0A7R8YZ03"/>
<keyword evidence="4" id="KW-0378">Hydrolase</keyword>
<keyword evidence="14" id="KW-1185">Reference proteome</keyword>
<name>A0A7R8YZ03_HERIL</name>
<feature type="chain" id="PRO_5030537917" evidence="12">
    <location>
        <begin position="20"/>
        <end position="369"/>
    </location>
</feature>
<feature type="binding site" evidence="10">
    <location>
        <begin position="248"/>
        <end position="251"/>
    </location>
    <ligand>
        <name>substrate</name>
    </ligand>
</feature>
<dbReference type="Pfam" id="PF01112">
    <property type="entry name" value="Asparaginase_2"/>
    <property type="match status" value="1"/>
</dbReference>
<comment type="subunit">
    <text evidence="8">Heterodimer of an alpha and beta chain produced by autocleavage.</text>
</comment>
<evidence type="ECO:0000256" key="9">
    <source>
        <dbReference type="PIRSR" id="PIRSR600246-1"/>
    </source>
</evidence>
<evidence type="ECO:0000256" key="12">
    <source>
        <dbReference type="SAM" id="SignalP"/>
    </source>
</evidence>
<comment type="similarity">
    <text evidence="2">Belongs to the Ntn-hydrolase family.</text>
</comment>
<evidence type="ECO:0000256" key="1">
    <source>
        <dbReference type="ARBA" id="ARBA00000306"/>
    </source>
</evidence>
<keyword evidence="12" id="KW-0732">Signal</keyword>
<dbReference type="GO" id="GO:0006508">
    <property type="term" value="P:proteolysis"/>
    <property type="evidence" value="ECO:0007669"/>
    <property type="project" value="UniProtKB-KW"/>
</dbReference>
<gene>
    <name evidence="13" type="ORF">HERILL_LOCUS13147</name>
</gene>
<comment type="catalytic activity">
    <reaction evidence="6">
        <text>L-asparagine + H2O = L-aspartate + NH4(+)</text>
        <dbReference type="Rhea" id="RHEA:21016"/>
        <dbReference type="ChEBI" id="CHEBI:15377"/>
        <dbReference type="ChEBI" id="CHEBI:28938"/>
        <dbReference type="ChEBI" id="CHEBI:29991"/>
        <dbReference type="ChEBI" id="CHEBI:58048"/>
        <dbReference type="EC" id="3.5.1.1"/>
    </reaction>
</comment>
<dbReference type="PANTHER" id="PTHR10188">
    <property type="entry name" value="L-ASPARAGINASE"/>
    <property type="match status" value="1"/>
</dbReference>
<evidence type="ECO:0000256" key="3">
    <source>
        <dbReference type="ARBA" id="ARBA00022670"/>
    </source>
</evidence>
<dbReference type="AlphaFoldDB" id="A0A7R8YZ03"/>
<proteinExistence type="inferred from homology"/>
<dbReference type="GO" id="GO:0004067">
    <property type="term" value="F:asparaginase activity"/>
    <property type="evidence" value="ECO:0007669"/>
    <property type="project" value="UniProtKB-EC"/>
</dbReference>
<evidence type="ECO:0000256" key="6">
    <source>
        <dbReference type="ARBA" id="ARBA00049366"/>
    </source>
</evidence>
<sequence>MKFIFQFVSLFLFVPLGNSIEPILLVHGGAGSIAESTLPTRFIGVKEAIRRGYELLIKNKSSLDAVEEAVRYLEDDPNFNAGYGSVLTEEGEVEMDAAIMNGYDLSAGCVAVVKDIAHPISLARLVMEKSKSVFLAANGTRKFALEQGVEILPPGALIPDKTRETNEDIEESNIPPRFKIPGYDTSNPSVYEYIPGTVGAVAIDIYGNISAATSTGGIRGKPHGRVGDSPILGSGTIANNRIAGVSATGDGEYILRFNLAQQILQRIRYEGKSGQEATEDALNAMKEEVGGSAGAITIDHNGEVGIFFISNQMLWGYRQGNLIRYGANKGQVIEEEADDNDGVSALQSVGVSTAVIPFSLMYKHICNAI</sequence>
<dbReference type="Proteomes" id="UP000594454">
    <property type="component" value="Chromosome 5"/>
</dbReference>
<dbReference type="GO" id="GO:0008798">
    <property type="term" value="F:beta-aspartyl-peptidase activity"/>
    <property type="evidence" value="ECO:0007669"/>
    <property type="project" value="UniProtKB-EC"/>
</dbReference>
<keyword evidence="3" id="KW-0645">Protease</keyword>
<dbReference type="CDD" id="cd04702">
    <property type="entry name" value="ASRGL1_like"/>
    <property type="match status" value="1"/>
</dbReference>
<reference evidence="13 14" key="1">
    <citation type="submission" date="2020-11" db="EMBL/GenBank/DDBJ databases">
        <authorList>
            <person name="Wallbank WR R."/>
            <person name="Pardo Diaz C."/>
            <person name="Kozak K."/>
            <person name="Martin S."/>
            <person name="Jiggins C."/>
            <person name="Moest M."/>
            <person name="Warren A I."/>
            <person name="Generalovic N T."/>
            <person name="Byers J.R.P. K."/>
            <person name="Montejo-Kovacevich G."/>
            <person name="Yen C E."/>
        </authorList>
    </citation>
    <scope>NUCLEOTIDE SEQUENCE [LARGE SCALE GENOMIC DNA]</scope>
</reference>
<evidence type="ECO:0000313" key="14">
    <source>
        <dbReference type="Proteomes" id="UP000594454"/>
    </source>
</evidence>
<dbReference type="GO" id="GO:0005737">
    <property type="term" value="C:cytoplasm"/>
    <property type="evidence" value="ECO:0007669"/>
    <property type="project" value="TreeGrafter"/>
</dbReference>
<evidence type="ECO:0000256" key="4">
    <source>
        <dbReference type="ARBA" id="ARBA00022801"/>
    </source>
</evidence>
<dbReference type="InterPro" id="IPR029055">
    <property type="entry name" value="Ntn_hydrolases_N"/>
</dbReference>
<dbReference type="GO" id="GO:0033345">
    <property type="term" value="P:L-asparagine catabolic process via L-aspartate"/>
    <property type="evidence" value="ECO:0007669"/>
    <property type="project" value="TreeGrafter"/>
</dbReference>
<dbReference type="InterPro" id="IPR033844">
    <property type="entry name" value="ASRGL1_meta"/>
</dbReference>
<dbReference type="OMA" id="HMSWAYQ"/>